<accession>A0ABP9DDK0</accession>
<dbReference type="CDD" id="cd20736">
    <property type="entry name" value="PoNe_Nuclease"/>
    <property type="match status" value="1"/>
</dbReference>
<keyword evidence="4" id="KW-1185">Reference proteome</keyword>
<evidence type="ECO:0000256" key="1">
    <source>
        <dbReference type="ARBA" id="ARBA00006738"/>
    </source>
</evidence>
<dbReference type="Gene3D" id="3.40.1350.10">
    <property type="match status" value="1"/>
</dbReference>
<dbReference type="InterPro" id="IPR003509">
    <property type="entry name" value="UPF0102_YraN-like"/>
</dbReference>
<sequence length="115" mass="13323">MNNIEKGKKQEELASQYLEQKGHEIIDKNYRFGRNEIDLITHLNDILIFVEVKSRKSAIYGYPESSVTKRKQKGIQRAADAYLQQSDYQGRVRFDIIAIIDTGKSVAIEHFEDAF</sequence>
<comment type="similarity">
    <text evidence="1 2">Belongs to the UPF0102 family.</text>
</comment>
<dbReference type="SUPFAM" id="SSF52980">
    <property type="entry name" value="Restriction endonuclease-like"/>
    <property type="match status" value="1"/>
</dbReference>
<organism evidence="3 4">
    <name type="scientific">Algivirga pacifica</name>
    <dbReference type="NCBI Taxonomy" id="1162670"/>
    <lineage>
        <taxon>Bacteria</taxon>
        <taxon>Pseudomonadati</taxon>
        <taxon>Bacteroidota</taxon>
        <taxon>Cytophagia</taxon>
        <taxon>Cytophagales</taxon>
        <taxon>Flammeovirgaceae</taxon>
        <taxon>Algivirga</taxon>
    </lineage>
</organism>
<dbReference type="Proteomes" id="UP001500298">
    <property type="component" value="Unassembled WGS sequence"/>
</dbReference>
<dbReference type="PANTHER" id="PTHR34039:SF1">
    <property type="entry name" value="UPF0102 PROTEIN YRAN"/>
    <property type="match status" value="1"/>
</dbReference>
<dbReference type="NCBIfam" id="NF009150">
    <property type="entry name" value="PRK12497.1-3"/>
    <property type="match status" value="1"/>
</dbReference>
<evidence type="ECO:0000313" key="4">
    <source>
        <dbReference type="Proteomes" id="UP001500298"/>
    </source>
</evidence>
<evidence type="ECO:0000313" key="3">
    <source>
        <dbReference type="EMBL" id="GAA4833538.1"/>
    </source>
</evidence>
<evidence type="ECO:0000256" key="2">
    <source>
        <dbReference type="HAMAP-Rule" id="MF_00048"/>
    </source>
</evidence>
<protein>
    <recommendedName>
        <fullName evidence="2">UPF0102 protein GCM10023331_18460</fullName>
    </recommendedName>
</protein>
<gene>
    <name evidence="3" type="ORF">GCM10023331_18460</name>
</gene>
<dbReference type="EMBL" id="BAABJX010000028">
    <property type="protein sequence ID" value="GAA4833538.1"/>
    <property type="molecule type" value="Genomic_DNA"/>
</dbReference>
<dbReference type="RefSeq" id="WP_345371168.1">
    <property type="nucleotide sequence ID" value="NZ_BAABJX010000028.1"/>
</dbReference>
<proteinExistence type="inferred from homology"/>
<reference evidence="4" key="1">
    <citation type="journal article" date="2019" name="Int. J. Syst. Evol. Microbiol.">
        <title>The Global Catalogue of Microorganisms (GCM) 10K type strain sequencing project: providing services to taxonomists for standard genome sequencing and annotation.</title>
        <authorList>
            <consortium name="The Broad Institute Genomics Platform"/>
            <consortium name="The Broad Institute Genome Sequencing Center for Infectious Disease"/>
            <person name="Wu L."/>
            <person name="Ma J."/>
        </authorList>
    </citation>
    <scope>NUCLEOTIDE SEQUENCE [LARGE SCALE GENOMIC DNA]</scope>
    <source>
        <strain evidence="4">JCM 18326</strain>
    </source>
</reference>
<name>A0ABP9DDK0_9BACT</name>
<comment type="caution">
    <text evidence="3">The sequence shown here is derived from an EMBL/GenBank/DDBJ whole genome shotgun (WGS) entry which is preliminary data.</text>
</comment>
<dbReference type="NCBIfam" id="TIGR00252">
    <property type="entry name" value="YraN family protein"/>
    <property type="match status" value="1"/>
</dbReference>
<dbReference type="Pfam" id="PF02021">
    <property type="entry name" value="UPF0102"/>
    <property type="match status" value="1"/>
</dbReference>
<dbReference type="PANTHER" id="PTHR34039">
    <property type="entry name" value="UPF0102 PROTEIN YRAN"/>
    <property type="match status" value="1"/>
</dbReference>
<dbReference type="InterPro" id="IPR011335">
    <property type="entry name" value="Restrct_endonuc-II-like"/>
</dbReference>
<dbReference type="HAMAP" id="MF_00048">
    <property type="entry name" value="UPF0102"/>
    <property type="match status" value="1"/>
</dbReference>
<dbReference type="InterPro" id="IPR011856">
    <property type="entry name" value="tRNA_endonuc-like_dom_sf"/>
</dbReference>